<dbReference type="SUPFAM" id="SSF101751">
    <property type="entry name" value="Hydrophobin II, HfbII"/>
    <property type="match status" value="1"/>
</dbReference>
<evidence type="ECO:0000313" key="5">
    <source>
        <dbReference type="EMBL" id="OBS20589.1"/>
    </source>
</evidence>
<dbReference type="OMA" id="DIDCENP"/>
<organism evidence="5 6">
    <name type="scientific">Fusarium poae</name>
    <dbReference type="NCBI Taxonomy" id="36050"/>
    <lineage>
        <taxon>Eukaryota</taxon>
        <taxon>Fungi</taxon>
        <taxon>Dikarya</taxon>
        <taxon>Ascomycota</taxon>
        <taxon>Pezizomycotina</taxon>
        <taxon>Sordariomycetes</taxon>
        <taxon>Hypocreomycetidae</taxon>
        <taxon>Hypocreales</taxon>
        <taxon>Nectriaceae</taxon>
        <taxon>Fusarium</taxon>
    </lineage>
</organism>
<accession>A0A1B8AJ52</accession>
<dbReference type="CDD" id="cd23508">
    <property type="entry name" value="hydrophobin_II"/>
    <property type="match status" value="1"/>
</dbReference>
<dbReference type="Gene3D" id="3.20.120.10">
    <property type="entry name" value="Hydrophobin"/>
    <property type="match status" value="1"/>
</dbReference>
<evidence type="ECO:0000256" key="2">
    <source>
        <dbReference type="ARBA" id="ARBA00009576"/>
    </source>
</evidence>
<dbReference type="PANTHER" id="PTHR42341">
    <property type="entry name" value="HYDROPHOBIN"/>
    <property type="match status" value="1"/>
</dbReference>
<sequence length="97" mass="10137">MKFIPVLAIFFAGVLAFPPGYGGGGNGFDACPGFLYLETQCCSVNGDLLDIDCENPTVYPTSIDNFKANCASIGKRARCCTTPLFSAAVLCQSPDGA</sequence>
<comment type="similarity">
    <text evidence="2">Belongs to the cerato-ulmin hydrophobin family.</text>
</comment>
<keyword evidence="4" id="KW-0732">Signal</keyword>
<comment type="caution">
    <text evidence="5">The sequence shown here is derived from an EMBL/GenBank/DDBJ whole genome shotgun (WGS) entry which is preliminary data.</text>
</comment>
<proteinExistence type="inferred from homology"/>
<name>A0A1B8AJ52_FUSPO</name>
<dbReference type="EMBL" id="LYXU01000003">
    <property type="protein sequence ID" value="OBS20589.1"/>
    <property type="molecule type" value="Genomic_DNA"/>
</dbReference>
<dbReference type="AlphaFoldDB" id="A0A1B8AJ52"/>
<dbReference type="InterPro" id="IPR010636">
    <property type="entry name" value="Class_II_hydrophobin"/>
</dbReference>
<evidence type="ECO:0008006" key="7">
    <source>
        <dbReference type="Google" id="ProtNLM"/>
    </source>
</evidence>
<evidence type="ECO:0000256" key="4">
    <source>
        <dbReference type="SAM" id="SignalP"/>
    </source>
</evidence>
<gene>
    <name evidence="5" type="ORF">FPOA_06945</name>
</gene>
<evidence type="ECO:0000313" key="6">
    <source>
        <dbReference type="Proteomes" id="UP000091967"/>
    </source>
</evidence>
<comment type="subcellular location">
    <subcellularLocation>
        <location evidence="1">Cell envelope</location>
    </subcellularLocation>
</comment>
<dbReference type="InterPro" id="IPR036686">
    <property type="entry name" value="Class_II_Hydrophobin_sf"/>
</dbReference>
<dbReference type="STRING" id="36050.A0A1B8AJ52"/>
<dbReference type="Proteomes" id="UP000091967">
    <property type="component" value="Unassembled WGS sequence"/>
</dbReference>
<protein>
    <recommendedName>
        <fullName evidence="7">Hydrophobin</fullName>
    </recommendedName>
</protein>
<dbReference type="PANTHER" id="PTHR42341:SF1">
    <property type="entry name" value="HYDROPHOBIN"/>
    <property type="match status" value="1"/>
</dbReference>
<feature type="signal peptide" evidence="4">
    <location>
        <begin position="1"/>
        <end position="16"/>
    </location>
</feature>
<reference evidence="5 6" key="1">
    <citation type="submission" date="2016-06" db="EMBL/GenBank/DDBJ databases">
        <title>Living apart together: crosstalk between the core and supernumerary genomes in a fungal plant pathogen.</title>
        <authorList>
            <person name="Vanheule A."/>
            <person name="Audenaert K."/>
            <person name="Warris S."/>
            <person name="Van De Geest H."/>
            <person name="Schijlen E."/>
            <person name="Hofte M."/>
            <person name="De Saeger S."/>
            <person name="Haesaert G."/>
            <person name="Waalwijk C."/>
            <person name="Van Der Lee T."/>
        </authorList>
    </citation>
    <scope>NUCLEOTIDE SEQUENCE [LARGE SCALE GENOMIC DNA]</scope>
    <source>
        <strain evidence="5 6">2516</strain>
    </source>
</reference>
<keyword evidence="6" id="KW-1185">Reference proteome</keyword>
<evidence type="ECO:0000256" key="1">
    <source>
        <dbReference type="ARBA" id="ARBA00004196"/>
    </source>
</evidence>
<feature type="chain" id="PRO_5008602914" description="Hydrophobin" evidence="4">
    <location>
        <begin position="17"/>
        <end position="97"/>
    </location>
</feature>
<dbReference type="GO" id="GO:0005576">
    <property type="term" value="C:extracellular region"/>
    <property type="evidence" value="ECO:0007669"/>
    <property type="project" value="InterPro"/>
</dbReference>
<dbReference type="Pfam" id="PF06766">
    <property type="entry name" value="Hydrophobin_2"/>
    <property type="match status" value="1"/>
</dbReference>
<keyword evidence="3" id="KW-1015">Disulfide bond</keyword>
<evidence type="ECO:0000256" key="3">
    <source>
        <dbReference type="ARBA" id="ARBA00023157"/>
    </source>
</evidence>